<organism evidence="4 5">
    <name type="scientific">Phaseolus angularis</name>
    <name type="common">Azuki bean</name>
    <name type="synonym">Vigna angularis</name>
    <dbReference type="NCBI Taxonomy" id="3914"/>
    <lineage>
        <taxon>Eukaryota</taxon>
        <taxon>Viridiplantae</taxon>
        <taxon>Streptophyta</taxon>
        <taxon>Embryophyta</taxon>
        <taxon>Tracheophyta</taxon>
        <taxon>Spermatophyta</taxon>
        <taxon>Magnoliopsida</taxon>
        <taxon>eudicotyledons</taxon>
        <taxon>Gunneridae</taxon>
        <taxon>Pentapetalae</taxon>
        <taxon>rosids</taxon>
        <taxon>fabids</taxon>
        <taxon>Fabales</taxon>
        <taxon>Fabaceae</taxon>
        <taxon>Papilionoideae</taxon>
        <taxon>50 kb inversion clade</taxon>
        <taxon>NPAAA clade</taxon>
        <taxon>indigoferoid/millettioid clade</taxon>
        <taxon>Phaseoleae</taxon>
        <taxon>Vigna</taxon>
    </lineage>
</organism>
<feature type="region of interest" description="Disordered" evidence="1">
    <location>
        <begin position="84"/>
        <end position="171"/>
    </location>
</feature>
<accession>A0A0L9TIW7</accession>
<feature type="compositionally biased region" description="Acidic residues" evidence="1">
    <location>
        <begin position="138"/>
        <end position="171"/>
    </location>
</feature>
<gene>
    <name evidence="4" type="ORF">LR48_Vigan853s000700</name>
</gene>
<feature type="chain" id="PRO_5005594771" description="Putative plant transposon protein domain-containing protein" evidence="2">
    <location>
        <begin position="25"/>
        <end position="171"/>
    </location>
</feature>
<dbReference type="Pfam" id="PF20167">
    <property type="entry name" value="Transposase_32"/>
    <property type="match status" value="1"/>
</dbReference>
<feature type="domain" description="Putative plant transposon protein" evidence="3">
    <location>
        <begin position="2"/>
        <end position="56"/>
    </location>
</feature>
<proteinExistence type="predicted"/>
<evidence type="ECO:0000256" key="1">
    <source>
        <dbReference type="SAM" id="MobiDB-lite"/>
    </source>
</evidence>
<dbReference type="Gramene" id="KOM30079">
    <property type="protein sequence ID" value="KOM30079"/>
    <property type="gene ID" value="LR48_Vigan853s000700"/>
</dbReference>
<reference evidence="5" key="1">
    <citation type="journal article" date="2015" name="Proc. Natl. Acad. Sci. U.S.A.">
        <title>Genome sequencing of adzuki bean (Vigna angularis) provides insight into high starch and low fat accumulation and domestication.</title>
        <authorList>
            <person name="Yang K."/>
            <person name="Tian Z."/>
            <person name="Chen C."/>
            <person name="Luo L."/>
            <person name="Zhao B."/>
            <person name="Wang Z."/>
            <person name="Yu L."/>
            <person name="Li Y."/>
            <person name="Sun Y."/>
            <person name="Li W."/>
            <person name="Chen Y."/>
            <person name="Li Y."/>
            <person name="Zhang Y."/>
            <person name="Ai D."/>
            <person name="Zhao J."/>
            <person name="Shang C."/>
            <person name="Ma Y."/>
            <person name="Wu B."/>
            <person name="Wang M."/>
            <person name="Gao L."/>
            <person name="Sun D."/>
            <person name="Zhang P."/>
            <person name="Guo F."/>
            <person name="Wang W."/>
            <person name="Li Y."/>
            <person name="Wang J."/>
            <person name="Varshney R.K."/>
            <person name="Wang J."/>
            <person name="Ling H.Q."/>
            <person name="Wan P."/>
        </authorList>
    </citation>
    <scope>NUCLEOTIDE SEQUENCE</scope>
    <source>
        <strain evidence="5">cv. Jingnong 6</strain>
    </source>
</reference>
<feature type="signal peptide" evidence="2">
    <location>
        <begin position="1"/>
        <end position="24"/>
    </location>
</feature>
<dbReference type="InterPro" id="IPR046796">
    <property type="entry name" value="Transposase_32_dom"/>
</dbReference>
<dbReference type="AlphaFoldDB" id="A0A0L9TIW7"/>
<evidence type="ECO:0000313" key="5">
    <source>
        <dbReference type="Proteomes" id="UP000053144"/>
    </source>
</evidence>
<sequence length="171" mass="19002">MTHKVVFLYYVLSGLNINVGQVIANEIKQCAHAASNKSPLGHPSLITHFCELVGVNTSTLPFERPKKEIDDSYYTQYCMLNEEELLASGPQPPRVHRRPPQAAQQDQAQDDDFMAHVAWPTNQAQVSGGAGASGATAMEEDGDDEDEDEDEEEEEDEEDEDDDEEFDDSRG</sequence>
<dbReference type="SUPFAM" id="SSF48371">
    <property type="entry name" value="ARM repeat"/>
    <property type="match status" value="1"/>
</dbReference>
<evidence type="ECO:0000313" key="4">
    <source>
        <dbReference type="EMBL" id="KOM30079.1"/>
    </source>
</evidence>
<evidence type="ECO:0000256" key="2">
    <source>
        <dbReference type="SAM" id="SignalP"/>
    </source>
</evidence>
<evidence type="ECO:0000259" key="3">
    <source>
        <dbReference type="Pfam" id="PF20167"/>
    </source>
</evidence>
<protein>
    <recommendedName>
        <fullName evidence="3">Putative plant transposon protein domain-containing protein</fullName>
    </recommendedName>
</protein>
<keyword evidence="2" id="KW-0732">Signal</keyword>
<dbReference type="Proteomes" id="UP000053144">
    <property type="component" value="Unassembled WGS sequence"/>
</dbReference>
<dbReference type="EMBL" id="KQ258563">
    <property type="protein sequence ID" value="KOM30079.1"/>
    <property type="molecule type" value="Genomic_DNA"/>
</dbReference>
<dbReference type="InterPro" id="IPR016024">
    <property type="entry name" value="ARM-type_fold"/>
</dbReference>
<name>A0A0L9TIW7_PHAAN</name>